<name>A0A1V6N0F1_METAZ</name>
<evidence type="ECO:0000313" key="2">
    <source>
        <dbReference type="Proteomes" id="UP000191661"/>
    </source>
</evidence>
<dbReference type="EMBL" id="JXMW01000027">
    <property type="protein sequence ID" value="OQD58169.1"/>
    <property type="molecule type" value="Genomic_DNA"/>
</dbReference>
<reference evidence="1 2" key="1">
    <citation type="submission" date="2014-12" db="EMBL/GenBank/DDBJ databases">
        <title>Genome sequence of Methanobrevibacter arboriphilicus DH1, DSM1125.</title>
        <authorList>
            <person name="Poehlein A."/>
            <person name="Thauer R.K."/>
            <person name="Seedorf H."/>
            <person name="Daniel R."/>
        </authorList>
    </citation>
    <scope>NUCLEOTIDE SEQUENCE [LARGE SCALE GENOMIC DNA]</scope>
    <source>
        <strain evidence="1 2">DH1</strain>
    </source>
</reference>
<dbReference type="Proteomes" id="UP000191661">
    <property type="component" value="Unassembled WGS sequence"/>
</dbReference>
<accession>A0A1V6N0F1</accession>
<organism evidence="1 2">
    <name type="scientific">Methanobrevibacter arboriphilus JCM 13429 = DSM 1125</name>
    <dbReference type="NCBI Taxonomy" id="1300164"/>
    <lineage>
        <taxon>Archaea</taxon>
        <taxon>Methanobacteriati</taxon>
        <taxon>Methanobacteriota</taxon>
        <taxon>Methanomada group</taxon>
        <taxon>Methanobacteria</taxon>
        <taxon>Methanobacteriales</taxon>
        <taxon>Methanobacteriaceae</taxon>
        <taxon>Methanobrevibacter</taxon>
    </lineage>
</organism>
<sequence length="103" mass="11935">MSKDQKIKIKNEIITKINDVLENNQIQKIDNLTTVNSSDKISYLGNIKVFDENKLEKIISNMNEIFNKYGSFSIRTEDITSCCKPPYKNISFKVNINLTDKKE</sequence>
<evidence type="ECO:0000313" key="1">
    <source>
        <dbReference type="EMBL" id="OQD58169.1"/>
    </source>
</evidence>
<gene>
    <name evidence="1" type="ORF">MBBAR_27c00020</name>
</gene>
<keyword evidence="2" id="KW-1185">Reference proteome</keyword>
<proteinExistence type="predicted"/>
<protein>
    <submittedName>
        <fullName evidence="1">Uncharacterized protein</fullName>
    </submittedName>
</protein>
<dbReference type="RefSeq" id="WP_080460984.1">
    <property type="nucleotide sequence ID" value="NZ_BBET01000332.1"/>
</dbReference>
<comment type="caution">
    <text evidence="1">The sequence shown here is derived from an EMBL/GenBank/DDBJ whole genome shotgun (WGS) entry which is preliminary data.</text>
</comment>
<dbReference type="OrthoDB" id="76707at2157"/>
<dbReference type="AlphaFoldDB" id="A0A1V6N0F1"/>